<name>A0A2T5G9X3_HYDSH</name>
<comment type="caution">
    <text evidence="2">The sequence shown here is derived from an EMBL/GenBank/DDBJ whole genome shotgun (WGS) entry which is preliminary data.</text>
</comment>
<protein>
    <submittedName>
        <fullName evidence="2">Uncharacterized protein</fullName>
    </submittedName>
</protein>
<evidence type="ECO:0000313" key="2">
    <source>
        <dbReference type="EMBL" id="PTQ52981.1"/>
    </source>
</evidence>
<dbReference type="EMBL" id="PEBV01000018">
    <property type="protein sequence ID" value="PTQ52981.1"/>
    <property type="molecule type" value="Genomic_DNA"/>
</dbReference>
<proteinExistence type="predicted"/>
<organism evidence="2 3">
    <name type="scientific">Hydrogenibacillus schlegelii</name>
    <name type="common">Bacillus schlegelii</name>
    <dbReference type="NCBI Taxonomy" id="1484"/>
    <lineage>
        <taxon>Bacteria</taxon>
        <taxon>Bacillati</taxon>
        <taxon>Bacillota</taxon>
        <taxon>Bacilli</taxon>
        <taxon>Bacillales</taxon>
        <taxon>Bacillales Family X. Incertae Sedis</taxon>
        <taxon>Hydrogenibacillus</taxon>
    </lineage>
</organism>
<accession>A0A2T5G9X3</accession>
<reference evidence="2 3" key="1">
    <citation type="submission" date="2017-08" db="EMBL/GenBank/DDBJ databases">
        <title>Burning lignite coal seam in the remote Altai Mountains harbors a hydrogen-driven thermophilic microbial community.</title>
        <authorList>
            <person name="Kadnikov V.V."/>
            <person name="Mardanov A.V."/>
            <person name="Ivasenko D."/>
            <person name="Beletsky A.V."/>
            <person name="Karnachuk O.V."/>
            <person name="Ravin N.V."/>
        </authorList>
    </citation>
    <scope>NUCLEOTIDE SEQUENCE [LARGE SCALE GENOMIC DNA]</scope>
    <source>
        <strain evidence="2">AL33</strain>
    </source>
</reference>
<sequence>MSKPPRSTPGADIRGRRQPRHEKRRGRPGAADSPLMICVFIPRSSYVADSPKVSVE</sequence>
<feature type="region of interest" description="Disordered" evidence="1">
    <location>
        <begin position="1"/>
        <end position="33"/>
    </location>
</feature>
<evidence type="ECO:0000256" key="1">
    <source>
        <dbReference type="SAM" id="MobiDB-lite"/>
    </source>
</evidence>
<gene>
    <name evidence="2" type="ORF">HSCHL_2169</name>
</gene>
<dbReference type="Proteomes" id="UP000244180">
    <property type="component" value="Unassembled WGS sequence"/>
</dbReference>
<feature type="compositionally biased region" description="Basic residues" evidence="1">
    <location>
        <begin position="16"/>
        <end position="27"/>
    </location>
</feature>
<evidence type="ECO:0000313" key="3">
    <source>
        <dbReference type="Proteomes" id="UP000244180"/>
    </source>
</evidence>
<dbReference type="AlphaFoldDB" id="A0A2T5G9X3"/>